<protein>
    <submittedName>
        <fullName evidence="1">DNA-binding protein</fullName>
    </submittedName>
</protein>
<dbReference type="InterPro" id="IPR010982">
    <property type="entry name" value="Lambda_DNA-bd_dom_sf"/>
</dbReference>
<dbReference type="NCBIfam" id="TIGR04111">
    <property type="entry name" value="BcepMu_gp16"/>
    <property type="match status" value="1"/>
</dbReference>
<evidence type="ECO:0000313" key="1">
    <source>
        <dbReference type="EMBL" id="MTV41680.1"/>
    </source>
</evidence>
<dbReference type="EMBL" id="WNKY01000064">
    <property type="protein sequence ID" value="MTV41680.1"/>
    <property type="molecule type" value="Genomic_DNA"/>
</dbReference>
<dbReference type="InterPro" id="IPR026365">
    <property type="entry name" value="BcepMu_gp16"/>
</dbReference>
<accession>A0A6L6PRH2</accession>
<dbReference type="Proteomes" id="UP000475582">
    <property type="component" value="Unassembled WGS sequence"/>
</dbReference>
<keyword evidence="2" id="KW-1185">Reference proteome</keyword>
<dbReference type="Gene3D" id="1.10.260.40">
    <property type="entry name" value="lambda repressor-like DNA-binding domains"/>
    <property type="match status" value="1"/>
</dbReference>
<dbReference type="OrthoDB" id="5679056at2"/>
<organism evidence="1 2">
    <name type="scientific">Duganella radicis</name>
    <dbReference type="NCBI Taxonomy" id="551988"/>
    <lineage>
        <taxon>Bacteria</taxon>
        <taxon>Pseudomonadati</taxon>
        <taxon>Pseudomonadota</taxon>
        <taxon>Betaproteobacteria</taxon>
        <taxon>Burkholderiales</taxon>
        <taxon>Oxalobacteraceae</taxon>
        <taxon>Telluria group</taxon>
        <taxon>Duganella</taxon>
    </lineage>
</organism>
<reference evidence="1 2" key="1">
    <citation type="submission" date="2019-11" db="EMBL/GenBank/DDBJ databases">
        <title>Type strains purchased from KCTC, JCM and DSMZ.</title>
        <authorList>
            <person name="Lu H."/>
        </authorList>
    </citation>
    <scope>NUCLEOTIDE SEQUENCE [LARGE SCALE GENOMIC DNA]</scope>
    <source>
        <strain evidence="1 2">KCTC 22382</strain>
    </source>
</reference>
<evidence type="ECO:0000313" key="2">
    <source>
        <dbReference type="Proteomes" id="UP000475582"/>
    </source>
</evidence>
<sequence>MYRTAAEVIKEFGLRGISAAEWARRNGFSPTMVYQVLRSPNIPNRGQSHRIAVALGMKEGHADHDFDLKITQMTE</sequence>
<proteinExistence type="predicted"/>
<dbReference type="AlphaFoldDB" id="A0A6L6PRH2"/>
<name>A0A6L6PRH2_9BURK</name>
<gene>
    <name evidence="1" type="ORF">GM676_29425</name>
</gene>
<comment type="caution">
    <text evidence="1">The sequence shown here is derived from an EMBL/GenBank/DDBJ whole genome shotgun (WGS) entry which is preliminary data.</text>
</comment>
<keyword evidence="1" id="KW-0238">DNA-binding</keyword>
<dbReference type="RefSeq" id="WP_155468043.1">
    <property type="nucleotide sequence ID" value="NZ_WNKY01000064.1"/>
</dbReference>
<dbReference type="GO" id="GO:0003677">
    <property type="term" value="F:DNA binding"/>
    <property type="evidence" value="ECO:0007669"/>
    <property type="project" value="UniProtKB-KW"/>
</dbReference>